<comment type="caution">
    <text evidence="2">The sequence shown here is derived from an EMBL/GenBank/DDBJ whole genome shotgun (WGS) entry which is preliminary data.</text>
</comment>
<dbReference type="Proteomes" id="UP001632038">
    <property type="component" value="Unassembled WGS sequence"/>
</dbReference>
<keyword evidence="1" id="KW-0175">Coiled coil</keyword>
<organism evidence="2 3">
    <name type="scientific">Castilleja foliolosa</name>
    <dbReference type="NCBI Taxonomy" id="1961234"/>
    <lineage>
        <taxon>Eukaryota</taxon>
        <taxon>Viridiplantae</taxon>
        <taxon>Streptophyta</taxon>
        <taxon>Embryophyta</taxon>
        <taxon>Tracheophyta</taxon>
        <taxon>Spermatophyta</taxon>
        <taxon>Magnoliopsida</taxon>
        <taxon>eudicotyledons</taxon>
        <taxon>Gunneridae</taxon>
        <taxon>Pentapetalae</taxon>
        <taxon>asterids</taxon>
        <taxon>lamiids</taxon>
        <taxon>Lamiales</taxon>
        <taxon>Orobanchaceae</taxon>
        <taxon>Pedicularideae</taxon>
        <taxon>Castillejinae</taxon>
        <taxon>Castilleja</taxon>
    </lineage>
</organism>
<evidence type="ECO:0000256" key="1">
    <source>
        <dbReference type="SAM" id="Coils"/>
    </source>
</evidence>
<sequence>MEELFQYMKTFRSQINDVADQAAKISVEEHMQCSTIQTLQKDLDLVKNEMRKVKEETDQINKAKGEICLQLLDKQRKITYLESDSSTLSQTLELMQQERLSLSAKLVDRRTTFKKVCEDFSQQLKEQQEWVNAKNFGTQIRESSINKIEDVAKEFEDDVAQHVKLNLQAAQSKYDTVEQLKSNLVLKNTELRQSVDIVKTKMTEFKPELREMDEKSLEDELQALLSDKSGEAEYVQTLEHQIMRLKEITHTVKCSCGEEYIAKLDV</sequence>
<accession>A0ABD3DGZ2</accession>
<keyword evidence="3" id="KW-1185">Reference proteome</keyword>
<proteinExistence type="predicted"/>
<dbReference type="EMBL" id="JAVIJP010000017">
    <property type="protein sequence ID" value="KAL3641513.1"/>
    <property type="molecule type" value="Genomic_DNA"/>
</dbReference>
<dbReference type="PANTHER" id="PTHR38353:SF2">
    <property type="entry name" value="TROPOMYOSIN"/>
    <property type="match status" value="1"/>
</dbReference>
<dbReference type="PANTHER" id="PTHR38353">
    <property type="entry name" value="TROPOMYOSIN"/>
    <property type="match status" value="1"/>
</dbReference>
<feature type="coiled-coil region" evidence="1">
    <location>
        <begin position="36"/>
        <end position="66"/>
    </location>
</feature>
<reference evidence="3" key="1">
    <citation type="journal article" date="2024" name="IScience">
        <title>Strigolactones Initiate the Formation of Haustorium-like Structures in Castilleja.</title>
        <authorList>
            <person name="Buerger M."/>
            <person name="Peterson D."/>
            <person name="Chory J."/>
        </authorList>
    </citation>
    <scope>NUCLEOTIDE SEQUENCE [LARGE SCALE GENOMIC DNA]</scope>
</reference>
<gene>
    <name evidence="2" type="ORF">CASFOL_016481</name>
</gene>
<evidence type="ECO:0000313" key="2">
    <source>
        <dbReference type="EMBL" id="KAL3641513.1"/>
    </source>
</evidence>
<protein>
    <submittedName>
        <fullName evidence="2">Uncharacterized protein</fullName>
    </submittedName>
</protein>
<evidence type="ECO:0000313" key="3">
    <source>
        <dbReference type="Proteomes" id="UP001632038"/>
    </source>
</evidence>
<name>A0ABD3DGZ2_9LAMI</name>
<dbReference type="AlphaFoldDB" id="A0ABD3DGZ2"/>